<dbReference type="InterPro" id="IPR003593">
    <property type="entry name" value="AAA+_ATPase"/>
</dbReference>
<dbReference type="InterPro" id="IPR002197">
    <property type="entry name" value="HTH_Fis"/>
</dbReference>
<keyword evidence="4" id="KW-0238">DNA-binding</keyword>
<dbReference type="RefSeq" id="WP_006367403.1">
    <property type="nucleotide sequence ID" value="NZ_AASE01000044.1"/>
</dbReference>
<dbReference type="PANTHER" id="PTHR32071">
    <property type="entry name" value="TRANSCRIPTIONAL REGULATORY PROTEIN"/>
    <property type="match status" value="1"/>
</dbReference>
<evidence type="ECO:0000256" key="5">
    <source>
        <dbReference type="ARBA" id="ARBA00023163"/>
    </source>
</evidence>
<dbReference type="GO" id="GO:0043565">
    <property type="term" value="F:sequence-specific DNA binding"/>
    <property type="evidence" value="ECO:0007669"/>
    <property type="project" value="InterPro"/>
</dbReference>
<feature type="domain" description="Sigma-54 factor interaction" evidence="7">
    <location>
        <begin position="160"/>
        <end position="389"/>
    </location>
</feature>
<dbReference type="InterPro" id="IPR025943">
    <property type="entry name" value="Sigma_54_int_dom_ATP-bd_2"/>
</dbReference>
<evidence type="ECO:0000256" key="4">
    <source>
        <dbReference type="ARBA" id="ARBA00023125"/>
    </source>
</evidence>
<dbReference type="EMBL" id="AASE01000044">
    <property type="protein sequence ID" value="EAT58006.1"/>
    <property type="molecule type" value="Genomic_DNA"/>
</dbReference>
<dbReference type="CDD" id="cd00156">
    <property type="entry name" value="REC"/>
    <property type="match status" value="1"/>
</dbReference>
<keyword evidence="1" id="KW-0547">Nucleotide-binding</keyword>
<reference evidence="9 10" key="2">
    <citation type="submission" date="2006-07" db="EMBL/GenBank/DDBJ databases">
        <title>Sequencing of the draft genome and assembly of Chlorobium ferroxidans DSM 13031.</title>
        <authorList>
            <consortium name="US DOE Joint Genome Institute (JGI-PGF)"/>
            <person name="Copeland A."/>
            <person name="Lucas S."/>
            <person name="Lapidus A."/>
            <person name="Barry K."/>
            <person name="Glavina del Rio T."/>
            <person name="Dalin E."/>
            <person name="Tice H."/>
            <person name="Bruce D."/>
            <person name="Pitluck S."/>
            <person name="Richardson P."/>
        </authorList>
    </citation>
    <scope>NUCLEOTIDE SEQUENCE [LARGE SCALE GENOMIC DNA]</scope>
    <source>
        <strain evidence="9 10">DSM 13031</strain>
    </source>
</reference>
<name>Q0YNY4_9CHLB</name>
<dbReference type="InterPro" id="IPR025662">
    <property type="entry name" value="Sigma_54_int_dom_ATP-bd_1"/>
</dbReference>
<dbReference type="SUPFAM" id="SSF46689">
    <property type="entry name" value="Homeodomain-like"/>
    <property type="match status" value="1"/>
</dbReference>
<evidence type="ECO:0000256" key="1">
    <source>
        <dbReference type="ARBA" id="ARBA00022741"/>
    </source>
</evidence>
<proteinExistence type="predicted"/>
<dbReference type="SUPFAM" id="SSF52172">
    <property type="entry name" value="CheY-like"/>
    <property type="match status" value="1"/>
</dbReference>
<keyword evidence="10" id="KW-1185">Reference proteome</keyword>
<accession>Q0YNY4</accession>
<dbReference type="PROSITE" id="PS00676">
    <property type="entry name" value="SIGMA54_INTERACT_2"/>
    <property type="match status" value="1"/>
</dbReference>
<reference evidence="9 10" key="1">
    <citation type="submission" date="2006-07" db="EMBL/GenBank/DDBJ databases">
        <title>Annotation of the draft genome assembly of Chlorobium ferroxidans DSM 13031.</title>
        <authorList>
            <consortium name="US DOE Joint Genome Institute (JGI-ORNL)"/>
            <person name="Larimer F."/>
            <person name="Land M."/>
            <person name="Hauser L."/>
        </authorList>
    </citation>
    <scope>NUCLEOTIDE SEQUENCE [LARGE SCALE GENOMIC DNA]</scope>
    <source>
        <strain evidence="9 10">DSM 13031</strain>
    </source>
</reference>
<protein>
    <submittedName>
        <fullName evidence="9">Response regulator receiver:Sigma-54 factor, interaction region:Helix-turn-helix, Fis-type</fullName>
    </submittedName>
</protein>
<sequence length="487" mass="54417">MKEGQYNRYTGSKTAATKKSVVLIADDDNTSRRILSHFVQKMGYVPIVAEDGEECIRCLTEQAPNVILLDINMPKKDGFEVMLHMKAHNIVTPVIMITASHDIPHAVKCIKLGAFEYLTKPLSIDRLEIVMRNALAESSLQSQVQLLQKELKSQNLFRKIIGSSPVIKHTMEQVIQVMETDLNVLIIGESGSGKELFAEAIHYGSKRKKGPFVSVNCAAISNNLADSLLFGHVKGSFTGANTDHTGFFEQADNGTIFLDEIGDMDSDVQAKVLRALQERKIRRVGEKSEKSVNFRVISATNRDFSQAIKNNLFREDLYYRLEEFPLYIPPLRERPEDIPLLIRHFLDEFSSANNLESLQLAPDALDSIEGYQWPGNIRELKNAVQRAAVTRKGNLIETLRSALIPGSAGTHAAEKTVPEKTVEQALPDQKAASKISYSLEEHERDAIIKAYKASQGNLTKTARMLGIGRATLYRKLDKFGLEYLKTG</sequence>
<organism evidence="9 10">
    <name type="scientific">Chlorobium ferrooxidans DSM 13031</name>
    <dbReference type="NCBI Taxonomy" id="377431"/>
    <lineage>
        <taxon>Bacteria</taxon>
        <taxon>Pseudomonadati</taxon>
        <taxon>Chlorobiota</taxon>
        <taxon>Chlorobiia</taxon>
        <taxon>Chlorobiales</taxon>
        <taxon>Chlorobiaceae</taxon>
        <taxon>Chlorobium/Pelodictyon group</taxon>
        <taxon>Chlorobium</taxon>
    </lineage>
</organism>
<dbReference type="InterPro" id="IPR001789">
    <property type="entry name" value="Sig_transdc_resp-reg_receiver"/>
</dbReference>
<dbReference type="PRINTS" id="PR01590">
    <property type="entry name" value="HTHFIS"/>
</dbReference>
<evidence type="ECO:0000313" key="10">
    <source>
        <dbReference type="Proteomes" id="UP000004162"/>
    </source>
</evidence>
<dbReference type="SMART" id="SM00382">
    <property type="entry name" value="AAA"/>
    <property type="match status" value="1"/>
</dbReference>
<dbReference type="FunFam" id="3.40.50.300:FF:000006">
    <property type="entry name" value="DNA-binding transcriptional regulator NtrC"/>
    <property type="match status" value="1"/>
</dbReference>
<dbReference type="Gene3D" id="1.10.8.60">
    <property type="match status" value="1"/>
</dbReference>
<dbReference type="Proteomes" id="UP000004162">
    <property type="component" value="Unassembled WGS sequence"/>
</dbReference>
<comment type="caution">
    <text evidence="9">The sequence shown here is derived from an EMBL/GenBank/DDBJ whole genome shotgun (WGS) entry which is preliminary data.</text>
</comment>
<dbReference type="InterPro" id="IPR002078">
    <property type="entry name" value="Sigma_54_int"/>
</dbReference>
<evidence type="ECO:0000259" key="7">
    <source>
        <dbReference type="PROSITE" id="PS50045"/>
    </source>
</evidence>
<dbReference type="OrthoDB" id="9811901at2"/>
<dbReference type="PROSITE" id="PS00688">
    <property type="entry name" value="SIGMA54_INTERACT_3"/>
    <property type="match status" value="1"/>
</dbReference>
<dbReference type="Gene3D" id="3.40.50.300">
    <property type="entry name" value="P-loop containing nucleotide triphosphate hydrolases"/>
    <property type="match status" value="1"/>
</dbReference>
<dbReference type="InterPro" id="IPR027417">
    <property type="entry name" value="P-loop_NTPase"/>
</dbReference>
<dbReference type="SUPFAM" id="SSF52540">
    <property type="entry name" value="P-loop containing nucleoside triphosphate hydrolases"/>
    <property type="match status" value="1"/>
</dbReference>
<dbReference type="SMART" id="SM00448">
    <property type="entry name" value="REC"/>
    <property type="match status" value="1"/>
</dbReference>
<dbReference type="Pfam" id="PF02954">
    <property type="entry name" value="HTH_8"/>
    <property type="match status" value="1"/>
</dbReference>
<feature type="modified residue" description="4-aspartylphosphate" evidence="6">
    <location>
        <position position="70"/>
    </location>
</feature>
<keyword evidence="3" id="KW-0805">Transcription regulation</keyword>
<dbReference type="InterPro" id="IPR009057">
    <property type="entry name" value="Homeodomain-like_sf"/>
</dbReference>
<dbReference type="PROSITE" id="PS50110">
    <property type="entry name" value="RESPONSE_REGULATORY"/>
    <property type="match status" value="1"/>
</dbReference>
<dbReference type="Pfam" id="PF00158">
    <property type="entry name" value="Sigma54_activat"/>
    <property type="match status" value="1"/>
</dbReference>
<keyword evidence="6" id="KW-0597">Phosphoprotein</keyword>
<dbReference type="CDD" id="cd00009">
    <property type="entry name" value="AAA"/>
    <property type="match status" value="1"/>
</dbReference>
<dbReference type="GO" id="GO:0006355">
    <property type="term" value="P:regulation of DNA-templated transcription"/>
    <property type="evidence" value="ECO:0007669"/>
    <property type="project" value="InterPro"/>
</dbReference>
<dbReference type="PROSITE" id="PS00675">
    <property type="entry name" value="SIGMA54_INTERACT_1"/>
    <property type="match status" value="1"/>
</dbReference>
<dbReference type="InterPro" id="IPR025944">
    <property type="entry name" value="Sigma_54_int_dom_CS"/>
</dbReference>
<dbReference type="InterPro" id="IPR058031">
    <property type="entry name" value="AAA_lid_NorR"/>
</dbReference>
<dbReference type="Gene3D" id="3.40.50.2300">
    <property type="match status" value="1"/>
</dbReference>
<evidence type="ECO:0000259" key="8">
    <source>
        <dbReference type="PROSITE" id="PS50110"/>
    </source>
</evidence>
<dbReference type="GO" id="GO:0000160">
    <property type="term" value="P:phosphorelay signal transduction system"/>
    <property type="evidence" value="ECO:0007669"/>
    <property type="project" value="InterPro"/>
</dbReference>
<dbReference type="AlphaFoldDB" id="Q0YNY4"/>
<dbReference type="Pfam" id="PF25601">
    <property type="entry name" value="AAA_lid_14"/>
    <property type="match status" value="1"/>
</dbReference>
<feature type="domain" description="Response regulatory" evidence="8">
    <location>
        <begin position="21"/>
        <end position="135"/>
    </location>
</feature>
<dbReference type="Pfam" id="PF00072">
    <property type="entry name" value="Response_reg"/>
    <property type="match status" value="1"/>
</dbReference>
<evidence type="ECO:0000256" key="3">
    <source>
        <dbReference type="ARBA" id="ARBA00023015"/>
    </source>
</evidence>
<evidence type="ECO:0000256" key="2">
    <source>
        <dbReference type="ARBA" id="ARBA00022840"/>
    </source>
</evidence>
<dbReference type="PROSITE" id="PS50045">
    <property type="entry name" value="SIGMA54_INTERACT_4"/>
    <property type="match status" value="1"/>
</dbReference>
<keyword evidence="5" id="KW-0804">Transcription</keyword>
<evidence type="ECO:0000256" key="6">
    <source>
        <dbReference type="PROSITE-ProRule" id="PRU00169"/>
    </source>
</evidence>
<dbReference type="Gene3D" id="1.10.10.60">
    <property type="entry name" value="Homeodomain-like"/>
    <property type="match status" value="1"/>
</dbReference>
<dbReference type="InterPro" id="IPR011006">
    <property type="entry name" value="CheY-like_superfamily"/>
</dbReference>
<dbReference type="GO" id="GO:0005524">
    <property type="term" value="F:ATP binding"/>
    <property type="evidence" value="ECO:0007669"/>
    <property type="project" value="UniProtKB-KW"/>
</dbReference>
<dbReference type="PANTHER" id="PTHR32071:SF121">
    <property type="entry name" value="SIGMA L-DEPENDENT TRANSCRIPTIONAL REGULATOR YQIR-RELATED"/>
    <property type="match status" value="1"/>
</dbReference>
<evidence type="ECO:0000313" key="9">
    <source>
        <dbReference type="EMBL" id="EAT58006.1"/>
    </source>
</evidence>
<keyword evidence="2" id="KW-0067">ATP-binding</keyword>
<gene>
    <name evidence="9" type="ORF">CferDRAFT_0009</name>
</gene>